<dbReference type="EMBL" id="MFUR01000010">
    <property type="protein sequence ID" value="OGI86815.1"/>
    <property type="molecule type" value="Genomic_DNA"/>
</dbReference>
<dbReference type="Gene3D" id="1.10.1160.10">
    <property type="entry name" value="Glutamyl-trna Synthetase, Domain 2"/>
    <property type="match status" value="1"/>
</dbReference>
<evidence type="ECO:0000313" key="11">
    <source>
        <dbReference type="Proteomes" id="UP000177001"/>
    </source>
</evidence>
<comment type="similarity">
    <text evidence="1 7">Belongs to the class-I aminoacyl-tRNA synthetase family. Glutamate--tRNA ligase type 1 subfamily.</text>
</comment>
<evidence type="ECO:0000256" key="5">
    <source>
        <dbReference type="ARBA" id="ARBA00022917"/>
    </source>
</evidence>
<comment type="caution">
    <text evidence="10">The sequence shown here is derived from an EMBL/GenBank/DDBJ whole genome shotgun (WGS) entry which is preliminary data.</text>
</comment>
<dbReference type="InterPro" id="IPR020058">
    <property type="entry name" value="Glu/Gln-tRNA-synth_Ib_cat-dom"/>
</dbReference>
<evidence type="ECO:0000256" key="4">
    <source>
        <dbReference type="ARBA" id="ARBA00022840"/>
    </source>
</evidence>
<sequence length="485" mass="56078">MSNKVITRYAPSPTGLPHLGTTMYALLNYIYARQNNGEVIMRSEDTDPIRSKPEFEEAIKEGLAWVGIKFDKFVRQSERKDIYKKYIAKMVEEKTAYISREKNEEGIERDLVRFKNPNKIITFHDMARGDISVDTTDLEDFIIARDINSPLYHLTVVVDDFEMGITHIIRGEDGLANTPRQILIQEAIGAPRPIYAHYPFVLMSNKKKMGKRNGAVSLQDYRAQGYLPEAIINFTMLLAWHPKDDRELFLLEDLIKEFQLERIGKSGAILGDDKLNWFNKEYIKKLSESEFLKKAKSYINPDTKIIKKLSESEFDKLILQFRERINKFNDLNNLILGSANTTDSSFFSTTTEHLKTTPDSSIIQEKTIIVSGPNDYLLKDKDPIINDIKILIPKDVRKEDVVIYLKNIKDLIEKNDWGKIIEKNDENNLWMYASKEGRGKVLWPLRVALSGELKSSDPFEIMKLIDKDSSLRRIEKGIEKLIHLH</sequence>
<evidence type="ECO:0000256" key="6">
    <source>
        <dbReference type="ARBA" id="ARBA00023146"/>
    </source>
</evidence>
<keyword evidence="7" id="KW-0963">Cytoplasm</keyword>
<name>A0A1F6WYK8_9BACT</name>
<dbReference type="GO" id="GO:0000049">
    <property type="term" value="F:tRNA binding"/>
    <property type="evidence" value="ECO:0007669"/>
    <property type="project" value="InterPro"/>
</dbReference>
<dbReference type="InterPro" id="IPR033910">
    <property type="entry name" value="GluRS_core"/>
</dbReference>
<dbReference type="InterPro" id="IPR001412">
    <property type="entry name" value="aa-tRNA-synth_I_CS"/>
</dbReference>
<dbReference type="GO" id="GO:0008270">
    <property type="term" value="F:zinc ion binding"/>
    <property type="evidence" value="ECO:0007669"/>
    <property type="project" value="InterPro"/>
</dbReference>
<dbReference type="PROSITE" id="PS00178">
    <property type="entry name" value="AA_TRNA_LIGASE_I"/>
    <property type="match status" value="1"/>
</dbReference>
<proteinExistence type="inferred from homology"/>
<reference evidence="10 11" key="1">
    <citation type="journal article" date="2016" name="Nat. Commun.">
        <title>Thousands of microbial genomes shed light on interconnected biogeochemical processes in an aquifer system.</title>
        <authorList>
            <person name="Anantharaman K."/>
            <person name="Brown C.T."/>
            <person name="Hug L.A."/>
            <person name="Sharon I."/>
            <person name="Castelle C.J."/>
            <person name="Probst A.J."/>
            <person name="Thomas B.C."/>
            <person name="Singh A."/>
            <person name="Wilkins M.J."/>
            <person name="Karaoz U."/>
            <person name="Brodie E.L."/>
            <person name="Williams K.H."/>
            <person name="Hubbard S.S."/>
            <person name="Banfield J.F."/>
        </authorList>
    </citation>
    <scope>NUCLEOTIDE SEQUENCE [LARGE SCALE GENOMIC DNA]</scope>
</reference>
<feature type="binding site" evidence="7">
    <location>
        <position position="211"/>
    </location>
    <ligand>
        <name>ATP</name>
        <dbReference type="ChEBI" id="CHEBI:30616"/>
    </ligand>
</feature>
<keyword evidence="3 7" id="KW-0547">Nucleotide-binding</keyword>
<protein>
    <recommendedName>
        <fullName evidence="7">Glutamate--tRNA ligase</fullName>
        <ecNumber evidence="7">6.1.1.17</ecNumber>
    </recommendedName>
    <alternativeName>
        <fullName evidence="7">Glutamyl-tRNA synthetase</fullName>
        <shortName evidence="7">GluRS</shortName>
    </alternativeName>
</protein>
<evidence type="ECO:0000256" key="2">
    <source>
        <dbReference type="ARBA" id="ARBA00022598"/>
    </source>
</evidence>
<comment type="subunit">
    <text evidence="7">Monomer.</text>
</comment>
<feature type="short sequence motif" description="'HIGH' region" evidence="7">
    <location>
        <begin position="11"/>
        <end position="21"/>
    </location>
</feature>
<dbReference type="InterPro" id="IPR004527">
    <property type="entry name" value="Glu-tRNA-ligase_bac/mito"/>
</dbReference>
<feature type="domain" description="Glutamyl/glutaminyl-tRNA synthetase class Ib catalytic" evidence="8">
    <location>
        <begin position="108"/>
        <end position="277"/>
    </location>
</feature>
<accession>A0A1F6WYK8</accession>
<dbReference type="Gene3D" id="3.40.50.620">
    <property type="entry name" value="HUPs"/>
    <property type="match status" value="1"/>
</dbReference>
<dbReference type="PANTHER" id="PTHR43311:SF2">
    <property type="entry name" value="GLUTAMATE--TRNA LIGASE, MITOCHONDRIAL-RELATED"/>
    <property type="match status" value="1"/>
</dbReference>
<evidence type="ECO:0000256" key="3">
    <source>
        <dbReference type="ARBA" id="ARBA00022741"/>
    </source>
</evidence>
<keyword evidence="2 7" id="KW-0436">Ligase</keyword>
<dbReference type="GO" id="GO:0005524">
    <property type="term" value="F:ATP binding"/>
    <property type="evidence" value="ECO:0007669"/>
    <property type="project" value="UniProtKB-UniRule"/>
</dbReference>
<evidence type="ECO:0000256" key="1">
    <source>
        <dbReference type="ARBA" id="ARBA00007894"/>
    </source>
</evidence>
<dbReference type="Pfam" id="PF00749">
    <property type="entry name" value="tRNA-synt_1c"/>
    <property type="match status" value="2"/>
</dbReference>
<dbReference type="InterPro" id="IPR020061">
    <property type="entry name" value="Glu_tRNA_lig_a-bdl"/>
</dbReference>
<dbReference type="PANTHER" id="PTHR43311">
    <property type="entry name" value="GLUTAMATE--TRNA LIGASE"/>
    <property type="match status" value="1"/>
</dbReference>
<evidence type="ECO:0000259" key="9">
    <source>
        <dbReference type="Pfam" id="PF19269"/>
    </source>
</evidence>
<dbReference type="HAMAP" id="MF_00022">
    <property type="entry name" value="Glu_tRNA_synth_type1"/>
    <property type="match status" value="1"/>
</dbReference>
<dbReference type="InterPro" id="IPR049940">
    <property type="entry name" value="GluQ/Sye"/>
</dbReference>
<keyword evidence="6 7" id="KW-0030">Aminoacyl-tRNA synthetase</keyword>
<dbReference type="Pfam" id="PF19269">
    <property type="entry name" value="Anticodon_2"/>
    <property type="match status" value="1"/>
</dbReference>
<dbReference type="EC" id="6.1.1.17" evidence="7"/>
<dbReference type="InterPro" id="IPR020751">
    <property type="entry name" value="aa-tRNA-synth_I_codon-bd_sub2"/>
</dbReference>
<keyword evidence="4 7" id="KW-0067">ATP-binding</keyword>
<dbReference type="GO" id="GO:0005829">
    <property type="term" value="C:cytosol"/>
    <property type="evidence" value="ECO:0007669"/>
    <property type="project" value="TreeGrafter"/>
</dbReference>
<feature type="domain" description="Glutamyl/glutaminyl-tRNA synthetase class Ib catalytic" evidence="8">
    <location>
        <begin position="4"/>
        <end position="105"/>
    </location>
</feature>
<comment type="caution">
    <text evidence="7">Lacks conserved residue(s) required for the propagation of feature annotation.</text>
</comment>
<dbReference type="GO" id="GO:0006424">
    <property type="term" value="P:glutamyl-tRNA aminoacylation"/>
    <property type="evidence" value="ECO:0007669"/>
    <property type="project" value="UniProtKB-UniRule"/>
</dbReference>
<gene>
    <name evidence="7" type="primary">gltX</name>
    <name evidence="10" type="ORF">A3A91_01190</name>
</gene>
<dbReference type="SUPFAM" id="SSF52374">
    <property type="entry name" value="Nucleotidylyl transferase"/>
    <property type="match status" value="1"/>
</dbReference>
<keyword evidence="5 7" id="KW-0648">Protein biosynthesis</keyword>
<dbReference type="InterPro" id="IPR008925">
    <property type="entry name" value="aa_tRNA-synth_I_cd-bd_sf"/>
</dbReference>
<dbReference type="AlphaFoldDB" id="A0A1F6WYK8"/>
<comment type="function">
    <text evidence="7">Catalyzes the attachment of glutamate to tRNA(Glu) in a two-step reaction: glutamate is first activated by ATP to form Glu-AMP and then transferred to the acceptor end of tRNA(Glu).</text>
</comment>
<feature type="domain" description="Aminoacyl-tRNA synthetase class I anticodon-binding" evidence="9">
    <location>
        <begin position="398"/>
        <end position="478"/>
    </location>
</feature>
<comment type="catalytic activity">
    <reaction evidence="7">
        <text>tRNA(Glu) + L-glutamate + ATP = L-glutamyl-tRNA(Glu) + AMP + diphosphate</text>
        <dbReference type="Rhea" id="RHEA:23540"/>
        <dbReference type="Rhea" id="RHEA-COMP:9663"/>
        <dbReference type="Rhea" id="RHEA-COMP:9680"/>
        <dbReference type="ChEBI" id="CHEBI:29985"/>
        <dbReference type="ChEBI" id="CHEBI:30616"/>
        <dbReference type="ChEBI" id="CHEBI:33019"/>
        <dbReference type="ChEBI" id="CHEBI:78442"/>
        <dbReference type="ChEBI" id="CHEBI:78520"/>
        <dbReference type="ChEBI" id="CHEBI:456215"/>
        <dbReference type="EC" id="6.1.1.17"/>
    </reaction>
</comment>
<evidence type="ECO:0000259" key="8">
    <source>
        <dbReference type="Pfam" id="PF00749"/>
    </source>
</evidence>
<dbReference type="InterPro" id="IPR014729">
    <property type="entry name" value="Rossmann-like_a/b/a_fold"/>
</dbReference>
<dbReference type="GO" id="GO:0004818">
    <property type="term" value="F:glutamate-tRNA ligase activity"/>
    <property type="evidence" value="ECO:0007669"/>
    <property type="project" value="UniProtKB-UniRule"/>
</dbReference>
<dbReference type="PRINTS" id="PR00987">
    <property type="entry name" value="TRNASYNTHGLU"/>
</dbReference>
<dbReference type="SUPFAM" id="SSF48163">
    <property type="entry name" value="An anticodon-binding domain of class I aminoacyl-tRNA synthetases"/>
    <property type="match status" value="2"/>
</dbReference>
<dbReference type="Gene3D" id="3.90.800.10">
    <property type="entry name" value="Glutamyl-tRNA Synthetase, Domain 3"/>
    <property type="match status" value="1"/>
</dbReference>
<evidence type="ECO:0000313" key="10">
    <source>
        <dbReference type="EMBL" id="OGI86815.1"/>
    </source>
</evidence>
<dbReference type="Proteomes" id="UP000177001">
    <property type="component" value="Unassembled WGS sequence"/>
</dbReference>
<comment type="subcellular location">
    <subcellularLocation>
        <location evidence="7">Cytoplasm</location>
    </subcellularLocation>
</comment>
<dbReference type="Gene3D" id="1.10.10.350">
    <property type="match status" value="1"/>
</dbReference>
<dbReference type="InterPro" id="IPR000924">
    <property type="entry name" value="Glu/Gln-tRNA-synth"/>
</dbReference>
<dbReference type="CDD" id="cd00808">
    <property type="entry name" value="GluRS_core"/>
    <property type="match status" value="1"/>
</dbReference>
<evidence type="ECO:0000256" key="7">
    <source>
        <dbReference type="HAMAP-Rule" id="MF_00022"/>
    </source>
</evidence>
<dbReference type="InterPro" id="IPR045462">
    <property type="entry name" value="aa-tRNA-synth_I_cd-bd"/>
</dbReference>
<organism evidence="10 11">
    <name type="scientific">Candidatus Nomurabacteria bacterium RIFCSPLOWO2_01_FULL_36_16</name>
    <dbReference type="NCBI Taxonomy" id="1801767"/>
    <lineage>
        <taxon>Bacteria</taxon>
        <taxon>Candidatus Nomuraibacteriota</taxon>
    </lineage>
</organism>